<accession>A0A0L6JP49</accession>
<evidence type="ECO:0000256" key="1">
    <source>
        <dbReference type="SAM" id="Phobius"/>
    </source>
</evidence>
<gene>
    <name evidence="2" type="ORF">Bccel_2887</name>
</gene>
<sequence length="156" mass="18150">MIMKCPHCYERVFPKQDNTCPSCGKNVLDTTEDMECYDLVELKDKQKLPEICFVCGESTKNKAKISYSRKYGSKDYLIVKLIVLIFSPIIFLFSLIANQNRRFAKIKVYMPICGQCSKKERPEPKYINYDNYSICFIVHKNFKDAFVNVNSNNIGK</sequence>
<name>A0A0L6JP49_9FIRM</name>
<keyword evidence="3" id="KW-1185">Reference proteome</keyword>
<dbReference type="RefSeq" id="WP_036945145.1">
    <property type="nucleotide sequence ID" value="NZ_JQKC01000044.1"/>
</dbReference>
<proteinExistence type="predicted"/>
<keyword evidence="1" id="KW-0812">Transmembrane</keyword>
<keyword evidence="1" id="KW-0472">Membrane</keyword>
<keyword evidence="1" id="KW-1133">Transmembrane helix</keyword>
<dbReference type="Proteomes" id="UP000036923">
    <property type="component" value="Unassembled WGS sequence"/>
</dbReference>
<reference evidence="3" key="1">
    <citation type="submission" date="2015-07" db="EMBL/GenBank/DDBJ databases">
        <title>Near-Complete Genome Sequence of the Cellulolytic Bacterium Bacteroides (Pseudobacteroides) cellulosolvens ATCC 35603.</title>
        <authorList>
            <person name="Dassa B."/>
            <person name="Utturkar S.M."/>
            <person name="Klingeman D.M."/>
            <person name="Hurt R.A."/>
            <person name="Keller M."/>
            <person name="Xu J."/>
            <person name="Reddy Y.H.K."/>
            <person name="Borovok I."/>
            <person name="Grinberg I.R."/>
            <person name="Lamed R."/>
            <person name="Zhivin O."/>
            <person name="Bayer E.A."/>
            <person name="Brown S.D."/>
        </authorList>
    </citation>
    <scope>NUCLEOTIDE SEQUENCE [LARGE SCALE GENOMIC DNA]</scope>
    <source>
        <strain evidence="3">DSM 2933</strain>
    </source>
</reference>
<dbReference type="EMBL" id="LGTC01000001">
    <property type="protein sequence ID" value="KNY27616.1"/>
    <property type="molecule type" value="Genomic_DNA"/>
</dbReference>
<dbReference type="STRING" id="398512.Bccel_2887"/>
<organism evidence="2 3">
    <name type="scientific">Pseudobacteroides cellulosolvens ATCC 35603 = DSM 2933</name>
    <dbReference type="NCBI Taxonomy" id="398512"/>
    <lineage>
        <taxon>Bacteria</taxon>
        <taxon>Bacillati</taxon>
        <taxon>Bacillota</taxon>
        <taxon>Clostridia</taxon>
        <taxon>Eubacteriales</taxon>
        <taxon>Oscillospiraceae</taxon>
        <taxon>Pseudobacteroides</taxon>
    </lineage>
</organism>
<feature type="transmembrane region" description="Helical" evidence="1">
    <location>
        <begin position="76"/>
        <end position="97"/>
    </location>
</feature>
<protein>
    <submittedName>
        <fullName evidence="2">Uncharacterized protein</fullName>
    </submittedName>
</protein>
<dbReference type="OrthoDB" id="3034212at2"/>
<evidence type="ECO:0000313" key="3">
    <source>
        <dbReference type="Proteomes" id="UP000036923"/>
    </source>
</evidence>
<dbReference type="AlphaFoldDB" id="A0A0L6JP49"/>
<comment type="caution">
    <text evidence="2">The sequence shown here is derived from an EMBL/GenBank/DDBJ whole genome shotgun (WGS) entry which is preliminary data.</text>
</comment>
<evidence type="ECO:0000313" key="2">
    <source>
        <dbReference type="EMBL" id="KNY27616.1"/>
    </source>
</evidence>